<dbReference type="Proteomes" id="UP001216907">
    <property type="component" value="Unassembled WGS sequence"/>
</dbReference>
<dbReference type="Gene3D" id="1.25.40.10">
    <property type="entry name" value="Tetratricopeptide repeat domain"/>
    <property type="match status" value="1"/>
</dbReference>
<protein>
    <submittedName>
        <fullName evidence="1">Polymorphic toxin-type HINT domain-containing protein</fullName>
    </submittedName>
</protein>
<sequence length="720" mass="78663">MIAAWALSLAVGIASGVGPDADRAAYEDARSRAGRDADAQVDLALWCESRGMGAEKTTHLTRAVLLDPDHARARGLLGYVKHEGRWLRPDEIARAVEGSPERQALLREYVDRRSKARDDADGQYRLALWCEEKGLTQPMVAHLHRVVQLDPGREGAWRRLGFEKVKGRWVNPEAEAALKAGREGQAQADKAWKPRLEKLRSALSSKDKAKRIEAQERLAAITDPRAVPMLWQVFVQSGDERRQRVAVDVLSRIEAPSASAALALIAVFSPHADLRSDAARLLQQRDPREFAGLLAGLIRDEVRYKVKPVEGPGSQGGLFIEGKDANVQRRYTPMQQPAFTFQDRIGVDDYGNLVVKRSNRVIRGEPILGLSPETFTPEAYARDPAGSLAAAGFVFNTSPANAFAAFQAGGVPAPLSRDLAQRLTSLPKQVAWLNEGPPNVGKTVRPIYIETLEASLEALQADAKASALVARDQLASDVRQIEAMNAPIRDVNERSVVVLKAVSGLDIGCDREKWADWVVDLQGYGLPLRYESQPPPTIVEDVPIAYQPQALVIPSYALLGFRIGPSCFAGGTPVRTLRGPRPIEQIRPGDQVLTQDTTTGRLGYQPVVEVMHNPPNWTYSIDLGTETVHPTGIHRFWKAGHGWIMARDVRPGDRLRTVGGVVEVVSADKEKVQPVFNLLLSGGDNYCVGEAGVIAHDNGFVEPVEKPFDGVPALASTGKP</sequence>
<gene>
    <name evidence="1" type="ORF">PZE19_10535</name>
</gene>
<comment type="caution">
    <text evidence="1">The sequence shown here is derived from an EMBL/GenBank/DDBJ whole genome shotgun (WGS) entry which is preliminary data.</text>
</comment>
<evidence type="ECO:0000313" key="2">
    <source>
        <dbReference type="Proteomes" id="UP001216907"/>
    </source>
</evidence>
<dbReference type="Gene3D" id="1.25.10.10">
    <property type="entry name" value="Leucine-rich Repeat Variant"/>
    <property type="match status" value="1"/>
</dbReference>
<proteinExistence type="predicted"/>
<reference evidence="1 2" key="1">
    <citation type="submission" date="2023-03" db="EMBL/GenBank/DDBJ databases">
        <title>Paludisphaera mucosa sp. nov. a novel planctomycete from northern fen.</title>
        <authorList>
            <person name="Ivanova A."/>
        </authorList>
    </citation>
    <scope>NUCLEOTIDE SEQUENCE [LARGE SCALE GENOMIC DNA]</scope>
    <source>
        <strain evidence="1 2">Pla2</strain>
    </source>
</reference>
<name>A0ABT6F9Z2_9BACT</name>
<dbReference type="InterPro" id="IPR011990">
    <property type="entry name" value="TPR-like_helical_dom_sf"/>
</dbReference>
<dbReference type="CDD" id="cd00081">
    <property type="entry name" value="Hint"/>
    <property type="match status" value="1"/>
</dbReference>
<dbReference type="Pfam" id="PF07591">
    <property type="entry name" value="PT-HINT"/>
    <property type="match status" value="1"/>
</dbReference>
<dbReference type="Gene3D" id="2.170.16.10">
    <property type="entry name" value="Hedgehog/Intein (Hint) domain"/>
    <property type="match status" value="1"/>
</dbReference>
<dbReference type="InterPro" id="IPR011989">
    <property type="entry name" value="ARM-like"/>
</dbReference>
<dbReference type="RefSeq" id="WP_277860574.1">
    <property type="nucleotide sequence ID" value="NZ_JARRAG010000002.1"/>
</dbReference>
<organism evidence="1 2">
    <name type="scientific">Paludisphaera mucosa</name>
    <dbReference type="NCBI Taxonomy" id="3030827"/>
    <lineage>
        <taxon>Bacteria</taxon>
        <taxon>Pseudomonadati</taxon>
        <taxon>Planctomycetota</taxon>
        <taxon>Planctomycetia</taxon>
        <taxon>Isosphaerales</taxon>
        <taxon>Isosphaeraceae</taxon>
        <taxon>Paludisphaera</taxon>
    </lineage>
</organism>
<dbReference type="EMBL" id="JARRAG010000002">
    <property type="protein sequence ID" value="MDG3004213.1"/>
    <property type="molecule type" value="Genomic_DNA"/>
</dbReference>
<keyword evidence="2" id="KW-1185">Reference proteome</keyword>
<dbReference type="InterPro" id="IPR036844">
    <property type="entry name" value="Hint_dom_sf"/>
</dbReference>
<dbReference type="InterPro" id="IPR016024">
    <property type="entry name" value="ARM-type_fold"/>
</dbReference>
<accession>A0ABT6F9Z2</accession>
<evidence type="ECO:0000313" key="1">
    <source>
        <dbReference type="EMBL" id="MDG3004213.1"/>
    </source>
</evidence>
<dbReference type="SUPFAM" id="SSF51294">
    <property type="entry name" value="Hedgehog/intein (Hint) domain"/>
    <property type="match status" value="1"/>
</dbReference>
<dbReference type="SUPFAM" id="SSF48371">
    <property type="entry name" value="ARM repeat"/>
    <property type="match status" value="1"/>
</dbReference>